<evidence type="ECO:0000313" key="5">
    <source>
        <dbReference type="EMBL" id="TMP55823.1"/>
    </source>
</evidence>
<dbReference type="Pfam" id="PF00583">
    <property type="entry name" value="Acetyltransf_1"/>
    <property type="match status" value="1"/>
</dbReference>
<dbReference type="AlphaFoldDB" id="A0A5S3XL55"/>
<dbReference type="EMBL" id="PNCL01000093">
    <property type="protein sequence ID" value="TMP55823.1"/>
    <property type="molecule type" value="Genomic_DNA"/>
</dbReference>
<proteinExistence type="predicted"/>
<dbReference type="PANTHER" id="PTHR43877">
    <property type="entry name" value="AMINOALKYLPHOSPHONATE N-ACETYLTRANSFERASE-RELATED-RELATED"/>
    <property type="match status" value="1"/>
</dbReference>
<dbReference type="EMBL" id="PNCK01000020">
    <property type="protein sequence ID" value="TMP44646.1"/>
    <property type="molecule type" value="Genomic_DNA"/>
</dbReference>
<evidence type="ECO:0000256" key="2">
    <source>
        <dbReference type="ARBA" id="ARBA00023315"/>
    </source>
</evidence>
<dbReference type="Proteomes" id="UP000307706">
    <property type="component" value="Unassembled WGS sequence"/>
</dbReference>
<dbReference type="RefSeq" id="WP_138595828.1">
    <property type="nucleotide sequence ID" value="NZ_PNCK01000020.1"/>
</dbReference>
<gene>
    <name evidence="5" type="ORF">CWB96_16280</name>
    <name evidence="4" type="ORF">CWB97_06285</name>
</gene>
<sequence length="145" mass="16065">MIRLATREDLKGVLALYKELRPHDSELEAQFARTKWGELIDDPTMLIVVAERDGELASTCALGLNRSIANGARPFGIIEHVVTSQNFRKQGLSRKVLEYALKLAWQHDCAKVMVLSGEALTSAHRVYESVGFKGGIEKGFVIKPA</sequence>
<protein>
    <submittedName>
        <fullName evidence="5">GNAT family N-acetyltransferase</fullName>
    </submittedName>
</protein>
<evidence type="ECO:0000256" key="1">
    <source>
        <dbReference type="ARBA" id="ARBA00022679"/>
    </source>
</evidence>
<keyword evidence="2" id="KW-0012">Acyltransferase</keyword>
<dbReference type="Proteomes" id="UP000305730">
    <property type="component" value="Unassembled WGS sequence"/>
</dbReference>
<evidence type="ECO:0000313" key="7">
    <source>
        <dbReference type="Proteomes" id="UP000307706"/>
    </source>
</evidence>
<dbReference type="CDD" id="cd04301">
    <property type="entry name" value="NAT_SF"/>
    <property type="match status" value="1"/>
</dbReference>
<dbReference type="SUPFAM" id="SSF55729">
    <property type="entry name" value="Acyl-CoA N-acyltransferases (Nat)"/>
    <property type="match status" value="1"/>
</dbReference>
<dbReference type="OrthoDB" id="7595389at2"/>
<evidence type="ECO:0000259" key="3">
    <source>
        <dbReference type="PROSITE" id="PS51186"/>
    </source>
</evidence>
<dbReference type="InterPro" id="IPR000182">
    <property type="entry name" value="GNAT_dom"/>
</dbReference>
<dbReference type="InterPro" id="IPR016181">
    <property type="entry name" value="Acyl_CoA_acyltransferase"/>
</dbReference>
<keyword evidence="6" id="KW-1185">Reference proteome</keyword>
<reference evidence="5" key="3">
    <citation type="submission" date="2019-09" db="EMBL/GenBank/DDBJ databases">
        <title>Co-occurence of chitin degradation, pigmentation and bioactivity in marine Pseudoalteromonas.</title>
        <authorList>
            <person name="Sonnenschein E.C."/>
            <person name="Bech P.K."/>
        </authorList>
    </citation>
    <scope>NUCLEOTIDE SEQUENCE</scope>
    <source>
        <strain evidence="5">S2231</strain>
        <strain evidence="4 6">S2233</strain>
    </source>
</reference>
<name>A0A5S3XL55_9GAMM</name>
<dbReference type="GO" id="GO:0016747">
    <property type="term" value="F:acyltransferase activity, transferring groups other than amino-acyl groups"/>
    <property type="evidence" value="ECO:0007669"/>
    <property type="project" value="InterPro"/>
</dbReference>
<keyword evidence="1 5" id="KW-0808">Transferase</keyword>
<dbReference type="PANTHER" id="PTHR43877:SF1">
    <property type="entry name" value="ACETYLTRANSFERASE"/>
    <property type="match status" value="1"/>
</dbReference>
<evidence type="ECO:0000313" key="6">
    <source>
        <dbReference type="Proteomes" id="UP000305730"/>
    </source>
</evidence>
<reference evidence="7" key="2">
    <citation type="submission" date="2019-06" db="EMBL/GenBank/DDBJ databases">
        <title>Co-occurence of chitin degradation, pigmentation and bioactivity in marine Pseudoalteromonas.</title>
        <authorList>
            <person name="Sonnenschein E.C."/>
            <person name="Bech P.K."/>
        </authorList>
    </citation>
    <scope>NUCLEOTIDE SEQUENCE [LARGE SCALE GENOMIC DNA]</scope>
    <source>
        <strain evidence="7">S2231</strain>
    </source>
</reference>
<feature type="domain" description="N-acetyltransferase" evidence="3">
    <location>
        <begin position="1"/>
        <end position="145"/>
    </location>
</feature>
<reference evidence="5 7" key="1">
    <citation type="submission" date="2017-12" db="EMBL/GenBank/DDBJ databases">
        <authorList>
            <person name="Paulsen S."/>
            <person name="Gram L.K."/>
        </authorList>
    </citation>
    <scope>NUCLEOTIDE SEQUENCE [LARGE SCALE GENOMIC DNA]</scope>
    <source>
        <strain evidence="5 7">S2231</strain>
        <strain evidence="4">S2233</strain>
    </source>
</reference>
<dbReference type="PROSITE" id="PS51186">
    <property type="entry name" value="GNAT"/>
    <property type="match status" value="1"/>
</dbReference>
<evidence type="ECO:0000313" key="4">
    <source>
        <dbReference type="EMBL" id="TMP44646.1"/>
    </source>
</evidence>
<dbReference type="Gene3D" id="3.40.630.30">
    <property type="match status" value="1"/>
</dbReference>
<organism evidence="5 7">
    <name type="scientific">Pseudoalteromonas citrea</name>
    <dbReference type="NCBI Taxonomy" id="43655"/>
    <lineage>
        <taxon>Bacteria</taxon>
        <taxon>Pseudomonadati</taxon>
        <taxon>Pseudomonadota</taxon>
        <taxon>Gammaproteobacteria</taxon>
        <taxon>Alteromonadales</taxon>
        <taxon>Pseudoalteromonadaceae</taxon>
        <taxon>Pseudoalteromonas</taxon>
    </lineage>
</organism>
<comment type="caution">
    <text evidence="5">The sequence shown here is derived from an EMBL/GenBank/DDBJ whole genome shotgun (WGS) entry which is preliminary data.</text>
</comment>
<dbReference type="InterPro" id="IPR050832">
    <property type="entry name" value="Bact_Acetyltransf"/>
</dbReference>
<accession>A0A5S3XL55</accession>